<sequence>MADAEGRLVFADEKPPADGGIAAAMPPWRILVVDDDADVHEATRFALKGLLILGRPLEFLHAHSGAEALAVLRREADVAVVLLDVVMETPDAGLRIVSAIREELQLTNLRIVLRTGQPGQAPEMDAISRYDINDYKTKNELTRNKLFTTVTAALRSYDQLRRLDASRSGLEKVIAASNDMMTRPGLKSFAEGIILQIASLIGVAAEGLVCACINRNLAIKGALPSVEVIAAAGRFSDYIEKSLDDIAEPRIANALRQSLRERRNLVTPHSVTLFFATPDHHAYAVFIDSDQPIRPPDQNLLHMFCTNMSLCAQNIQLVATLREQAFFDRLANLPNRSAMLRELDRAIDGEQGPSLALALIDIDQFSAVNDLLGHPYGDQLLRAIAQRMIHDFPGCFVARVAGDVFGLMGRREQLTPETIERMFSVPFTIDQVDHPLTVSTGIVHLRDVQGDGSDCIQDAYIALKRAKAGGLGGHAYYSESIANETRDRNRMRVALHRALTQGGQLYPVFQPQQDLSTGQVIGLEALTRWRTDEGIHISPNQFIPVAEQTALIVPIGEWILRHALRVQETLHGLGHTDLRMSVNVSAVQLRQPDFLTMLDRVLDATPIAPEHLELEITESVAALGIAQVLSLLDAIRARGVAIAIDDFGTGFSSLSYLHRLPADRLKIDRSFIHTLESGQGGRIAEMVVPLGHHLGMKVLAEGVETAQQLERLRALGCDEIQGFLLARPMIADDLVAWLAAFHPDDGAPQAGAS</sequence>
<dbReference type="CDD" id="cd01948">
    <property type="entry name" value="EAL"/>
    <property type="match status" value="1"/>
</dbReference>
<feature type="domain" description="GGDEF" evidence="4">
    <location>
        <begin position="353"/>
        <end position="479"/>
    </location>
</feature>
<dbReference type="PROSITE" id="PS50110">
    <property type="entry name" value="RESPONSE_REGULATORY"/>
    <property type="match status" value="1"/>
</dbReference>
<dbReference type="GO" id="GO:0071111">
    <property type="term" value="F:cyclic-guanylate-specific phosphodiesterase activity"/>
    <property type="evidence" value="ECO:0007669"/>
    <property type="project" value="InterPro"/>
</dbReference>
<dbReference type="SMART" id="SM00267">
    <property type="entry name" value="GGDEF"/>
    <property type="match status" value="1"/>
</dbReference>
<proteinExistence type="predicted"/>
<reference evidence="6" key="1">
    <citation type="journal article" date="2022" name="ISME J.">
        <title>Genetic and phylogenetic analysis of dissimilatory iodate-reducing bacteria identifies potential niches across the world's oceans.</title>
        <authorList>
            <person name="Reyes-Umana V."/>
            <person name="Henning Z."/>
            <person name="Lee K."/>
            <person name="Barnum T.P."/>
            <person name="Coates J.D."/>
        </authorList>
    </citation>
    <scope>NUCLEOTIDE SEQUENCE [LARGE SCALE GENOMIC DNA]</scope>
    <source>
        <strain evidence="6">IR12</strain>
    </source>
</reference>
<dbReference type="CDD" id="cd01949">
    <property type="entry name" value="GGDEF"/>
    <property type="match status" value="1"/>
</dbReference>
<dbReference type="InterPro" id="IPR021800">
    <property type="entry name" value="DUF3369"/>
</dbReference>
<dbReference type="InterPro" id="IPR043128">
    <property type="entry name" value="Rev_trsase/Diguanyl_cyclase"/>
</dbReference>
<dbReference type="InterPro" id="IPR035919">
    <property type="entry name" value="EAL_sf"/>
</dbReference>
<feature type="domain" description="Response regulatory" evidence="2">
    <location>
        <begin position="29"/>
        <end position="153"/>
    </location>
</feature>
<dbReference type="SMART" id="SM00052">
    <property type="entry name" value="EAL"/>
    <property type="match status" value="1"/>
</dbReference>
<dbReference type="InterPro" id="IPR050706">
    <property type="entry name" value="Cyclic-di-GMP_PDE-like"/>
</dbReference>
<evidence type="ECO:0000259" key="2">
    <source>
        <dbReference type="PROSITE" id="PS50110"/>
    </source>
</evidence>
<comment type="caution">
    <text evidence="5">The sequence shown here is derived from an EMBL/GenBank/DDBJ whole genome shotgun (WGS) entry which is preliminary data.</text>
</comment>
<feature type="modified residue" description="4-aspartylphosphate" evidence="1">
    <location>
        <position position="84"/>
    </location>
</feature>
<dbReference type="PANTHER" id="PTHR33121:SF70">
    <property type="entry name" value="SIGNALING PROTEIN YKOW"/>
    <property type="match status" value="1"/>
</dbReference>
<dbReference type="RefSeq" id="WP_214363920.1">
    <property type="nucleotide sequence ID" value="NZ_JAEKFT010000046.1"/>
</dbReference>
<dbReference type="Gene3D" id="3.20.20.450">
    <property type="entry name" value="EAL domain"/>
    <property type="match status" value="1"/>
</dbReference>
<name>A0A944DF86_DENI1</name>
<evidence type="ECO:0000256" key="1">
    <source>
        <dbReference type="PROSITE-ProRule" id="PRU00169"/>
    </source>
</evidence>
<evidence type="ECO:0000313" key="5">
    <source>
        <dbReference type="EMBL" id="MBT0963996.1"/>
    </source>
</evidence>
<dbReference type="SMART" id="SM00448">
    <property type="entry name" value="REC"/>
    <property type="match status" value="1"/>
</dbReference>
<dbReference type="InterPro" id="IPR000160">
    <property type="entry name" value="GGDEF_dom"/>
</dbReference>
<evidence type="ECO:0000259" key="4">
    <source>
        <dbReference type="PROSITE" id="PS50887"/>
    </source>
</evidence>
<dbReference type="Gene3D" id="3.40.50.2300">
    <property type="match status" value="1"/>
</dbReference>
<dbReference type="PANTHER" id="PTHR33121">
    <property type="entry name" value="CYCLIC DI-GMP PHOSPHODIESTERASE PDEF"/>
    <property type="match status" value="1"/>
</dbReference>
<feature type="domain" description="EAL" evidence="3">
    <location>
        <begin position="488"/>
        <end position="742"/>
    </location>
</feature>
<dbReference type="PROSITE" id="PS50887">
    <property type="entry name" value="GGDEF"/>
    <property type="match status" value="1"/>
</dbReference>
<accession>A0A944DF86</accession>
<evidence type="ECO:0000313" key="6">
    <source>
        <dbReference type="Proteomes" id="UP000694660"/>
    </source>
</evidence>
<dbReference type="NCBIfam" id="TIGR00254">
    <property type="entry name" value="GGDEF"/>
    <property type="match status" value="1"/>
</dbReference>
<dbReference type="InterPro" id="IPR011006">
    <property type="entry name" value="CheY-like_superfamily"/>
</dbReference>
<dbReference type="Proteomes" id="UP000694660">
    <property type="component" value="Unassembled WGS sequence"/>
</dbReference>
<dbReference type="InterPro" id="IPR001633">
    <property type="entry name" value="EAL_dom"/>
</dbReference>
<dbReference type="SUPFAM" id="SSF52172">
    <property type="entry name" value="CheY-like"/>
    <property type="match status" value="1"/>
</dbReference>
<dbReference type="EMBL" id="JAEKFT010000046">
    <property type="protein sequence ID" value="MBT0963996.1"/>
    <property type="molecule type" value="Genomic_DNA"/>
</dbReference>
<dbReference type="SUPFAM" id="SSF55073">
    <property type="entry name" value="Nucleotide cyclase"/>
    <property type="match status" value="1"/>
</dbReference>
<evidence type="ECO:0000259" key="3">
    <source>
        <dbReference type="PROSITE" id="PS50883"/>
    </source>
</evidence>
<gene>
    <name evidence="5" type="ORF">I8J34_22690</name>
</gene>
<protein>
    <submittedName>
        <fullName evidence="5">EAL domain-containing protein</fullName>
    </submittedName>
</protein>
<dbReference type="Gene3D" id="3.30.70.270">
    <property type="match status" value="1"/>
</dbReference>
<keyword evidence="1" id="KW-0597">Phosphoprotein</keyword>
<dbReference type="Pfam" id="PF00563">
    <property type="entry name" value="EAL"/>
    <property type="match status" value="1"/>
</dbReference>
<organism evidence="5 6">
    <name type="scientific">Denitromonas iodatirespirans</name>
    <dbReference type="NCBI Taxonomy" id="2795389"/>
    <lineage>
        <taxon>Bacteria</taxon>
        <taxon>Pseudomonadati</taxon>
        <taxon>Pseudomonadota</taxon>
        <taxon>Betaproteobacteria</taxon>
        <taxon>Rhodocyclales</taxon>
        <taxon>Zoogloeaceae</taxon>
        <taxon>Denitromonas</taxon>
    </lineage>
</organism>
<dbReference type="PROSITE" id="PS50883">
    <property type="entry name" value="EAL"/>
    <property type="match status" value="1"/>
</dbReference>
<dbReference type="Pfam" id="PF11849">
    <property type="entry name" value="DUF3369"/>
    <property type="match status" value="1"/>
</dbReference>
<dbReference type="InterPro" id="IPR029787">
    <property type="entry name" value="Nucleotide_cyclase"/>
</dbReference>
<dbReference type="AlphaFoldDB" id="A0A944DF86"/>
<dbReference type="GO" id="GO:0000160">
    <property type="term" value="P:phosphorelay signal transduction system"/>
    <property type="evidence" value="ECO:0007669"/>
    <property type="project" value="InterPro"/>
</dbReference>
<dbReference type="Pfam" id="PF00990">
    <property type="entry name" value="GGDEF"/>
    <property type="match status" value="1"/>
</dbReference>
<dbReference type="SUPFAM" id="SSF141868">
    <property type="entry name" value="EAL domain-like"/>
    <property type="match status" value="1"/>
</dbReference>
<keyword evidence="6" id="KW-1185">Reference proteome</keyword>
<dbReference type="InterPro" id="IPR001789">
    <property type="entry name" value="Sig_transdc_resp-reg_receiver"/>
</dbReference>